<accession>A0AAQ3LE89</accession>
<organism evidence="1 2">
    <name type="scientific">Rubellicoccus peritrichatus</name>
    <dbReference type="NCBI Taxonomy" id="3080537"/>
    <lineage>
        <taxon>Bacteria</taxon>
        <taxon>Pseudomonadati</taxon>
        <taxon>Verrucomicrobiota</taxon>
        <taxon>Opitutia</taxon>
        <taxon>Puniceicoccales</taxon>
        <taxon>Cerasicoccaceae</taxon>
        <taxon>Rubellicoccus</taxon>
    </lineage>
</organism>
<evidence type="ECO:0000313" key="2">
    <source>
        <dbReference type="Proteomes" id="UP001304300"/>
    </source>
</evidence>
<dbReference type="AlphaFoldDB" id="A0AAQ3LE89"/>
<reference evidence="1 2" key="1">
    <citation type="submission" date="2023-10" db="EMBL/GenBank/DDBJ databases">
        <title>Rubellicoccus peritrichatus gen. nov., sp. nov., isolated from an algae of coral reef tank.</title>
        <authorList>
            <person name="Luo J."/>
        </authorList>
    </citation>
    <scope>NUCLEOTIDE SEQUENCE [LARGE SCALE GENOMIC DNA]</scope>
    <source>
        <strain evidence="1 2">CR14</strain>
    </source>
</reference>
<keyword evidence="2" id="KW-1185">Reference proteome</keyword>
<protein>
    <submittedName>
        <fullName evidence="1">Uncharacterized protein</fullName>
    </submittedName>
</protein>
<dbReference type="RefSeq" id="WP_317834467.1">
    <property type="nucleotide sequence ID" value="NZ_CP136920.1"/>
</dbReference>
<dbReference type="Proteomes" id="UP001304300">
    <property type="component" value="Chromosome"/>
</dbReference>
<dbReference type="KEGG" id="puo:RZN69_02705"/>
<proteinExistence type="predicted"/>
<dbReference type="EMBL" id="CP136920">
    <property type="protein sequence ID" value="WOO41983.1"/>
    <property type="molecule type" value="Genomic_DNA"/>
</dbReference>
<sequence length="58" mass="6213">MNRTNTVAVSIQAVLPESNAGAISSAAEALEAIDDKKAIPRDLLRFKKEHIRIVVLAG</sequence>
<gene>
    <name evidence="1" type="ORF">RZN69_02705</name>
</gene>
<name>A0AAQ3LE89_9BACT</name>
<evidence type="ECO:0000313" key="1">
    <source>
        <dbReference type="EMBL" id="WOO41983.1"/>
    </source>
</evidence>